<protein>
    <submittedName>
        <fullName evidence="1">Uncharacterized protein</fullName>
    </submittedName>
</protein>
<reference evidence="2" key="1">
    <citation type="submission" date="2016-10" db="EMBL/GenBank/DDBJ databases">
        <authorList>
            <person name="Varghese N."/>
            <person name="Submissions S."/>
        </authorList>
    </citation>
    <scope>NUCLEOTIDE SEQUENCE [LARGE SCALE GENOMIC DNA]</scope>
    <source>
        <strain evidence="2">CGMCC 1.11012</strain>
    </source>
</reference>
<dbReference type="EMBL" id="FNDX01000036">
    <property type="protein sequence ID" value="SDK25197.1"/>
    <property type="molecule type" value="Genomic_DNA"/>
</dbReference>
<proteinExistence type="predicted"/>
<accession>A0A1G9ACT4</accession>
<organism evidence="1 2">
    <name type="scientific">Paenibacillus typhae</name>
    <dbReference type="NCBI Taxonomy" id="1174501"/>
    <lineage>
        <taxon>Bacteria</taxon>
        <taxon>Bacillati</taxon>
        <taxon>Bacillota</taxon>
        <taxon>Bacilli</taxon>
        <taxon>Bacillales</taxon>
        <taxon>Paenibacillaceae</taxon>
        <taxon>Paenibacillus</taxon>
    </lineage>
</organism>
<keyword evidence="2" id="KW-1185">Reference proteome</keyword>
<dbReference type="AlphaFoldDB" id="A0A1G9ACT4"/>
<evidence type="ECO:0000313" key="2">
    <source>
        <dbReference type="Proteomes" id="UP000199050"/>
    </source>
</evidence>
<dbReference type="STRING" id="1174501.SAMN05216192_13618"/>
<gene>
    <name evidence="1" type="ORF">SAMN05216192_13618</name>
</gene>
<dbReference type="Proteomes" id="UP000199050">
    <property type="component" value="Unassembled WGS sequence"/>
</dbReference>
<name>A0A1G9ACT4_9BACL</name>
<evidence type="ECO:0000313" key="1">
    <source>
        <dbReference type="EMBL" id="SDK25197.1"/>
    </source>
</evidence>
<sequence>MIHPFILTHFGSSQLVNLVKQNKAKGAIRLAFLQLLGSKPLNLISVAEIRGRLIWGGMQKLRQLIAKCLYEVLES</sequence>